<accession>A0A8H7S457</accession>
<dbReference type="AlphaFoldDB" id="A0A8H7S457"/>
<gene>
    <name evidence="1" type="ORF">INT45_012663</name>
</gene>
<dbReference type="OrthoDB" id="2278238at2759"/>
<proteinExistence type="predicted"/>
<protein>
    <submittedName>
        <fullName evidence="1">Uncharacterized protein</fullName>
    </submittedName>
</protein>
<keyword evidence="2" id="KW-1185">Reference proteome</keyword>
<dbReference type="Proteomes" id="UP000646827">
    <property type="component" value="Unassembled WGS sequence"/>
</dbReference>
<dbReference type="EMBL" id="JAEPRB010000110">
    <property type="protein sequence ID" value="KAG2221412.1"/>
    <property type="molecule type" value="Genomic_DNA"/>
</dbReference>
<organism evidence="1 2">
    <name type="scientific">Circinella minor</name>
    <dbReference type="NCBI Taxonomy" id="1195481"/>
    <lineage>
        <taxon>Eukaryota</taxon>
        <taxon>Fungi</taxon>
        <taxon>Fungi incertae sedis</taxon>
        <taxon>Mucoromycota</taxon>
        <taxon>Mucoromycotina</taxon>
        <taxon>Mucoromycetes</taxon>
        <taxon>Mucorales</taxon>
        <taxon>Lichtheimiaceae</taxon>
        <taxon>Circinella</taxon>
    </lineage>
</organism>
<comment type="caution">
    <text evidence="1">The sequence shown here is derived from an EMBL/GenBank/DDBJ whole genome shotgun (WGS) entry which is preliminary data.</text>
</comment>
<evidence type="ECO:0000313" key="2">
    <source>
        <dbReference type="Proteomes" id="UP000646827"/>
    </source>
</evidence>
<sequence length="156" mass="17721">MSCQSCSGCFTGISCHTTRNSKQDHDQFQSLLQFALTSNEQSKQQDEQNSDHDHIVPTIVSQLSNNVYASQVALFSAHSKMELKEFIELVQKLYDHQVTGSLVAWAWEYCHDDPINLLTRLRGDTAKEQAELWDYLDGQAEVHEVFNGTSVGRVKR</sequence>
<name>A0A8H7S457_9FUNG</name>
<evidence type="ECO:0000313" key="1">
    <source>
        <dbReference type="EMBL" id="KAG2221412.1"/>
    </source>
</evidence>
<reference evidence="1 2" key="1">
    <citation type="submission" date="2020-12" db="EMBL/GenBank/DDBJ databases">
        <title>Metabolic potential, ecology and presence of endohyphal bacteria is reflected in genomic diversity of Mucoromycotina.</title>
        <authorList>
            <person name="Muszewska A."/>
            <person name="Okrasinska A."/>
            <person name="Steczkiewicz K."/>
            <person name="Drgas O."/>
            <person name="Orlowska M."/>
            <person name="Perlinska-Lenart U."/>
            <person name="Aleksandrzak-Piekarczyk T."/>
            <person name="Szatraj K."/>
            <person name="Zielenkiewicz U."/>
            <person name="Pilsyk S."/>
            <person name="Malc E."/>
            <person name="Mieczkowski P."/>
            <person name="Kruszewska J.S."/>
            <person name="Biernat P."/>
            <person name="Pawlowska J."/>
        </authorList>
    </citation>
    <scope>NUCLEOTIDE SEQUENCE [LARGE SCALE GENOMIC DNA]</scope>
    <source>
        <strain evidence="1 2">CBS 142.35</strain>
    </source>
</reference>